<dbReference type="GeneID" id="30155876"/>
<dbReference type="AlphaFoldDB" id="A0A1E3HM01"/>
<feature type="compositionally biased region" description="Basic and acidic residues" evidence="1">
    <location>
        <begin position="77"/>
        <end position="88"/>
    </location>
</feature>
<feature type="compositionally biased region" description="Basic and acidic residues" evidence="1">
    <location>
        <begin position="48"/>
        <end position="63"/>
    </location>
</feature>
<evidence type="ECO:0000313" key="3">
    <source>
        <dbReference type="Proteomes" id="UP000094065"/>
    </source>
</evidence>
<reference evidence="2 3" key="1">
    <citation type="submission" date="2016-06" db="EMBL/GenBank/DDBJ databases">
        <title>Evolution of pathogenesis and genome organization in the Tremellales.</title>
        <authorList>
            <person name="Cuomo C."/>
            <person name="Litvintseva A."/>
            <person name="Heitman J."/>
            <person name="Chen Y."/>
            <person name="Sun S."/>
            <person name="Springer D."/>
            <person name="Dromer F."/>
            <person name="Young S."/>
            <person name="Zeng Q."/>
            <person name="Chapman S."/>
            <person name="Gujja S."/>
            <person name="Saif S."/>
            <person name="Birren B."/>
        </authorList>
    </citation>
    <scope>NUCLEOTIDE SEQUENCE [LARGE SCALE GENOMIC DNA]</scope>
    <source>
        <strain evidence="2 3">CBS 6039</strain>
    </source>
</reference>
<dbReference type="Proteomes" id="UP000094065">
    <property type="component" value="Unassembled WGS sequence"/>
</dbReference>
<organism evidence="2 3">
    <name type="scientific">Cryptococcus amylolentus CBS 6039</name>
    <dbReference type="NCBI Taxonomy" id="1295533"/>
    <lineage>
        <taxon>Eukaryota</taxon>
        <taxon>Fungi</taxon>
        <taxon>Dikarya</taxon>
        <taxon>Basidiomycota</taxon>
        <taxon>Agaricomycotina</taxon>
        <taxon>Tremellomycetes</taxon>
        <taxon>Tremellales</taxon>
        <taxon>Cryptococcaceae</taxon>
        <taxon>Cryptococcus</taxon>
    </lineage>
</organism>
<feature type="compositionally biased region" description="Polar residues" evidence="1">
    <location>
        <begin position="22"/>
        <end position="34"/>
    </location>
</feature>
<dbReference type="EMBL" id="AWGJ01000007">
    <property type="protein sequence ID" value="ODN77383.1"/>
    <property type="molecule type" value="Genomic_DNA"/>
</dbReference>
<comment type="caution">
    <text evidence="2">The sequence shown here is derived from an EMBL/GenBank/DDBJ whole genome shotgun (WGS) entry which is preliminary data.</text>
</comment>
<feature type="compositionally biased region" description="Low complexity" evidence="1">
    <location>
        <begin position="35"/>
        <end position="47"/>
    </location>
</feature>
<keyword evidence="3" id="KW-1185">Reference proteome</keyword>
<proteinExistence type="predicted"/>
<gene>
    <name evidence="2" type="ORF">L202_04567</name>
</gene>
<evidence type="ECO:0000256" key="1">
    <source>
        <dbReference type="SAM" id="MobiDB-lite"/>
    </source>
</evidence>
<evidence type="ECO:0000313" key="2">
    <source>
        <dbReference type="EMBL" id="ODN77383.1"/>
    </source>
</evidence>
<name>A0A1E3HM01_9TREE</name>
<feature type="compositionally biased region" description="Low complexity" evidence="1">
    <location>
        <begin position="96"/>
        <end position="114"/>
    </location>
</feature>
<dbReference type="RefSeq" id="XP_018992619.1">
    <property type="nucleotide sequence ID" value="XM_019138676.1"/>
</dbReference>
<sequence>MSTVDSFDYEPPPANDDELTWDEQQQIWPKQKSFTSVADAAATAASDDASRPPREEASGDKSHAGSMRSIEGEETAENSREDLTRTTADDGGGEGSSQAGSAQADNQSNTSSKNSTKKRRKGKFWFSGPGKATGRRISKR</sequence>
<protein>
    <submittedName>
        <fullName evidence="2">Uncharacterized protein</fullName>
    </submittedName>
</protein>
<accession>A0A1E3HM01</accession>
<feature type="region of interest" description="Disordered" evidence="1">
    <location>
        <begin position="1"/>
        <end position="140"/>
    </location>
</feature>